<sequence length="638" mass="67268">MSTKRQLNTQGQMRIDVPHLRSIESSIAADIDLLAGKIMAGDAALVVRGFKVVAGGSGAIVGAQATSLNLDAAGGVLMHPLAGEAGTIFSVDPTNPLDLLSVSNDNVQGSFVPNAMNFVGVDLIRTADANTSDIVMFLDANTKQETPKTVPLARVLHYKIVISTVDFSSTPNVCPIAKILTNPDNTVASIQDARQLYNRLGSGGGSPDIKSSFPWVNGRKEGLSIFGGGDKELLSDKDWRDAVMTRLWELGAGEFWYSPTSDRELKLTLSESVLANGNNASWTIGTQTLAWKGLGVVFGNSTGFFNDIVDGTAVLTDGQCLYVDVDRTQNRSASLNSSLVPVVGTLTSLGSPVIPGSRVVIAWRKGVDAFLKDFPFDLNRNLGLPPSAGDPLNVLFEGAGGVHLWQRITTDMILSTLKINTFAANTSFLEKGVTATTPGFTATYLNGTPTTALLDDSVPNAQKNVTSSSSAFASDATFSGATFGSTLGSNPIVTFTLTADAGDAPSVKTTLLTWTRFFYSGVNASGAPTFNEAFVKGLPSTTGGSNVLAPTRAVRVQFLGANAPANKFVYFAYPAYYGDVVKIVDNLTGFTVTSAFAKISSPPTISVSVENAPGTLSENYIVYRTVQPQNGNVDFTVS</sequence>
<accession>A0A6J5L240</accession>
<organism evidence="1">
    <name type="scientific">uncultured Caudovirales phage</name>
    <dbReference type="NCBI Taxonomy" id="2100421"/>
    <lineage>
        <taxon>Viruses</taxon>
        <taxon>Duplodnaviria</taxon>
        <taxon>Heunggongvirae</taxon>
        <taxon>Uroviricota</taxon>
        <taxon>Caudoviricetes</taxon>
        <taxon>Peduoviridae</taxon>
        <taxon>Maltschvirus</taxon>
        <taxon>Maltschvirus maltsch</taxon>
    </lineage>
</organism>
<proteinExistence type="predicted"/>
<dbReference type="EMBL" id="LR796209">
    <property type="protein sequence ID" value="CAB4127327.1"/>
    <property type="molecule type" value="Genomic_DNA"/>
</dbReference>
<name>A0A6J5L240_9CAUD</name>
<gene>
    <name evidence="1" type="ORF">UFOVP75_141</name>
</gene>
<reference evidence="1" key="1">
    <citation type="submission" date="2020-04" db="EMBL/GenBank/DDBJ databases">
        <authorList>
            <person name="Chiriac C."/>
            <person name="Salcher M."/>
            <person name="Ghai R."/>
            <person name="Kavagutti S V."/>
        </authorList>
    </citation>
    <scope>NUCLEOTIDE SEQUENCE</scope>
</reference>
<evidence type="ECO:0000313" key="1">
    <source>
        <dbReference type="EMBL" id="CAB4127327.1"/>
    </source>
</evidence>
<protein>
    <submittedName>
        <fullName evidence="1">Uncharacterized protein</fullName>
    </submittedName>
</protein>